<evidence type="ECO:0000256" key="2">
    <source>
        <dbReference type="SAM" id="Coils"/>
    </source>
</evidence>
<dbReference type="AlphaFoldDB" id="A0A1H7USL1"/>
<proteinExistence type="predicted"/>
<sequence length="1193" mass="131335">MNSGPSWLPSVDIETAAAAVGEGVQTLSDAGLGITAGVLGANPATLVVGGVLGTLAKAELVEYSRKADRRLRRYVDEAGDEENAYLVKLADGVSRLLPDGEGLNAAAIAAARGDPERLREYLQELSADDWAEIEETVDRVLSGEVDDLGETLCEAFGTRNIEAAQAMFLDFQDLIEARRVQETLETVSGLEASIDDLDAELAGTRERLRANFRQLVERDLSDEGFVRVAPVEFDHEITDPEAAWRAGFELVHVRAGFATSRQGTHGEGTATEELLSSLRDGQDSLVVGRAGSGKSTICKSVACAWYDDPDTGAVFYRQSGTGRPFTSSGSLVEAVRESDGQTLVVVEDAARSEAEGVYEAMADVRDDPVSFLLDARRGDLERFDEPGQLETGAQGQITEAFRTLTRYPLTEQLSSAEIQAVFERFEATTGRAVGATPDRVAEEIARGGDIGQMLFLSYYLPVRGEEATGLFTDVKNKYRTITGDAGDRAHRDDLTEFDADLRQDVALTTALLVASDIGPIPELIHALGAKHGHDRETHERIEEVRKALVGWFVYPTDDPDADVPATTHELWATLYLREAALTEAEADDGDGWDTGSPTRFVTCVQSLYAVADRADCRGSLRRGFEESALLDSVADDPASFGSQVALGVLELGREWPVLEPLYGFGTDYELPVPSVCDRETEARVEQRKGHVCLRRGQFAQAQTHYESSRDLDKELGNRQGEANNLGNLGLVARSQGDFDDARDYHQQSLELQRELGDRQGEAKSLNNLGLIARSQGDFDDARDYHQQSLDLTRELDDRQGEATSLNNLGLVARNQGDFDDAHDYHQQSLTLTRELGDRRGEATSLGNLGLVAQSQEDFDDARDYHQQSLELQRELGDRQGEATSLGNLGTVAHSQKDFDDARDYHQQSLDLTRKLDDRQGEAKTLGNLGLVARNQGDFDDARDYHQQSLELKRELGDRQGEATSLNNLGLVAQSQEDFDDARDYYRQANELFREIGALREVVSTFENLVAVCERLDGPEAAIEWCERARDWAGSVERIDLSDAVRRFELYRLRLDVTERTTAQLHYHAVGHVTSDEGATALQLFAELWARREQFDTEADVYDAIASAGVYLAAHARLVDNDEFPHDTKMILDAVEANAEEMTPAAAVLFEYLTEGETDETPQELAEKAEDQESDITRLDFHAAGRILAALDGQ</sequence>
<dbReference type="InterPro" id="IPR027417">
    <property type="entry name" value="P-loop_NTPase"/>
</dbReference>
<gene>
    <name evidence="4" type="ORF">SAMN04488691_11419</name>
</gene>
<dbReference type="PROSITE" id="PS50005">
    <property type="entry name" value="TPR"/>
    <property type="match status" value="5"/>
</dbReference>
<organism evidence="4 5">
    <name type="scientific">Haloferax larsenii</name>
    <dbReference type="NCBI Taxonomy" id="302484"/>
    <lineage>
        <taxon>Archaea</taxon>
        <taxon>Methanobacteriati</taxon>
        <taxon>Methanobacteriota</taxon>
        <taxon>Stenosarchaea group</taxon>
        <taxon>Halobacteria</taxon>
        <taxon>Halobacteriales</taxon>
        <taxon>Haloferacaceae</taxon>
        <taxon>Haloferax</taxon>
    </lineage>
</organism>
<protein>
    <submittedName>
        <fullName evidence="4">Tfp pilus assembly protein PilF</fullName>
    </submittedName>
</protein>
<feature type="repeat" description="TPR" evidence="1">
    <location>
        <begin position="762"/>
        <end position="795"/>
    </location>
</feature>
<keyword evidence="2" id="KW-0175">Coiled coil</keyword>
<dbReference type="Proteomes" id="UP000183894">
    <property type="component" value="Unassembled WGS sequence"/>
</dbReference>
<name>A0A1H7USL1_HALLR</name>
<evidence type="ECO:0000256" key="1">
    <source>
        <dbReference type="PROSITE-ProRule" id="PRU00339"/>
    </source>
</evidence>
<dbReference type="InterPro" id="IPR011990">
    <property type="entry name" value="TPR-like_helical_dom_sf"/>
</dbReference>
<dbReference type="Pfam" id="PF13424">
    <property type="entry name" value="TPR_12"/>
    <property type="match status" value="4"/>
</dbReference>
<feature type="coiled-coil region" evidence="2">
    <location>
        <begin position="180"/>
        <end position="207"/>
    </location>
</feature>
<feature type="repeat" description="TPR" evidence="1">
    <location>
        <begin position="802"/>
        <end position="835"/>
    </location>
</feature>
<reference evidence="4 5" key="1">
    <citation type="submission" date="2016-10" db="EMBL/GenBank/DDBJ databases">
        <authorList>
            <person name="de Groot N.N."/>
        </authorList>
    </citation>
    <scope>NUCLEOTIDE SEQUENCE [LARGE SCALE GENOMIC DNA]</scope>
    <source>
        <strain evidence="4 5">CDM_5</strain>
    </source>
</reference>
<dbReference type="OrthoDB" id="11410at2157"/>
<feature type="region of interest" description="Disordered" evidence="3">
    <location>
        <begin position="703"/>
        <end position="726"/>
    </location>
</feature>
<feature type="compositionally biased region" description="Basic and acidic residues" evidence="3">
    <location>
        <begin position="706"/>
        <end position="716"/>
    </location>
</feature>
<dbReference type="SUPFAM" id="SSF52540">
    <property type="entry name" value="P-loop containing nucleoside triphosphate hydrolases"/>
    <property type="match status" value="1"/>
</dbReference>
<dbReference type="PANTHER" id="PTHR10098:SF108">
    <property type="entry name" value="TETRATRICOPEPTIDE REPEAT PROTEIN 28"/>
    <property type="match status" value="1"/>
</dbReference>
<accession>A0A1H7USL1</accession>
<feature type="repeat" description="TPR" evidence="1">
    <location>
        <begin position="722"/>
        <end position="755"/>
    </location>
</feature>
<dbReference type="Gene3D" id="1.25.40.10">
    <property type="entry name" value="Tetratricopeptide repeat domain"/>
    <property type="match status" value="2"/>
</dbReference>
<evidence type="ECO:0000313" key="5">
    <source>
        <dbReference type="Proteomes" id="UP000183894"/>
    </source>
</evidence>
<keyword evidence="1" id="KW-0802">TPR repeat</keyword>
<dbReference type="EMBL" id="FOAD01000014">
    <property type="protein sequence ID" value="SEL99943.1"/>
    <property type="molecule type" value="Genomic_DNA"/>
</dbReference>
<feature type="repeat" description="TPR" evidence="1">
    <location>
        <begin position="922"/>
        <end position="955"/>
    </location>
</feature>
<dbReference type="PANTHER" id="PTHR10098">
    <property type="entry name" value="RAPSYN-RELATED"/>
    <property type="match status" value="1"/>
</dbReference>
<dbReference type="InterPro" id="IPR019734">
    <property type="entry name" value="TPR_rpt"/>
</dbReference>
<dbReference type="SMART" id="SM00028">
    <property type="entry name" value="TPR"/>
    <property type="match status" value="8"/>
</dbReference>
<evidence type="ECO:0000313" key="4">
    <source>
        <dbReference type="EMBL" id="SEL99943.1"/>
    </source>
</evidence>
<evidence type="ECO:0000256" key="3">
    <source>
        <dbReference type="SAM" id="MobiDB-lite"/>
    </source>
</evidence>
<dbReference type="SUPFAM" id="SSF48452">
    <property type="entry name" value="TPR-like"/>
    <property type="match status" value="2"/>
</dbReference>
<dbReference type="RefSeq" id="WP_074796600.1">
    <property type="nucleotide sequence ID" value="NZ_FOAD01000014.1"/>
</dbReference>
<feature type="repeat" description="TPR" evidence="1">
    <location>
        <begin position="962"/>
        <end position="995"/>
    </location>
</feature>